<evidence type="ECO:0000313" key="6">
    <source>
        <dbReference type="EMBL" id="MTU04087.1"/>
    </source>
</evidence>
<evidence type="ECO:0000313" key="8">
    <source>
        <dbReference type="Proteomes" id="UP000484547"/>
    </source>
</evidence>
<dbReference type="InterPro" id="IPR002933">
    <property type="entry name" value="Peptidase_M20"/>
</dbReference>
<evidence type="ECO:0000256" key="4">
    <source>
        <dbReference type="PIRSR" id="PIRSR001235-2"/>
    </source>
</evidence>
<proteinExistence type="inferred from homology"/>
<accession>A0A7X3BVQ8</accession>
<dbReference type="Proteomes" id="UP000443070">
    <property type="component" value="Unassembled WGS sequence"/>
</dbReference>
<dbReference type="GO" id="GO:0046872">
    <property type="term" value="F:metal ion binding"/>
    <property type="evidence" value="ECO:0007669"/>
    <property type="project" value="UniProtKB-KW"/>
</dbReference>
<dbReference type="NCBIfam" id="TIGR01879">
    <property type="entry name" value="hydantase"/>
    <property type="match status" value="1"/>
</dbReference>
<dbReference type="SUPFAM" id="SSF53187">
    <property type="entry name" value="Zn-dependent exopeptidases"/>
    <property type="match status" value="1"/>
</dbReference>
<feature type="binding site" evidence="4">
    <location>
        <position position="216"/>
    </location>
    <ligand>
        <name>allantoate</name>
        <dbReference type="ChEBI" id="CHEBI:17536"/>
    </ligand>
</feature>
<comment type="cofactor">
    <cofactor evidence="3">
        <name>Zn(2+)</name>
        <dbReference type="ChEBI" id="CHEBI:29105"/>
    </cofactor>
    <text evidence="3">Binds 2 Zn(2+) ions per subunit.</text>
</comment>
<dbReference type="InterPro" id="IPR036264">
    <property type="entry name" value="Bact_exopeptidase_dim_dom"/>
</dbReference>
<comment type="caution">
    <text evidence="5">The sequence shown here is derived from an EMBL/GenBank/DDBJ whole genome shotgun (WGS) entry which is preliminary data.</text>
</comment>
<dbReference type="EC" id="3.5.-.-" evidence="5"/>
<dbReference type="SUPFAM" id="SSF55031">
    <property type="entry name" value="Bacterial exopeptidase dimerisation domain"/>
    <property type="match status" value="1"/>
</dbReference>
<feature type="binding site" evidence="3">
    <location>
        <position position="91"/>
    </location>
    <ligand>
        <name>Zn(2+)</name>
        <dbReference type="ChEBI" id="CHEBI:29105"/>
        <label>2</label>
    </ligand>
</feature>
<feature type="binding site" evidence="3">
    <location>
        <position position="126"/>
    </location>
    <ligand>
        <name>Zn(2+)</name>
        <dbReference type="ChEBI" id="CHEBI:29105"/>
        <label>2</label>
    </ligand>
</feature>
<keyword evidence="7" id="KW-1185">Reference proteome</keyword>
<sequence length="411" mass="43767">MAVQYERIKKTIAALAAYGTLPQGGTTRLSYTAEYLAAQAFLQREMLESGMLAEVDPIGNLIGTYVGREPELTAVMSGSHLDTVPAGGNFDGALGIVAALECVRSWQEEGYRPKRTVRVIATIEEECTAFGMACFGVRVRGGEFKKQQPESIVHLTGGSLAECLQAAGLPHSALQDAAVGFQDLAAFVELHIEQGADLEERGLTCGAVTAIVGYDRLFLTLHGEANHAGTTSMRRRRDALAAAAEVILGVNELAEADDRFVATVGQLNVAPNAVNIVPGKVQLAIETRAADDRVLSEVRAKIMSLLERTASKSGVVITKENDFHVAAVPLSESVRKVIEQSAAECGVSFQAMPSWAGHDAQIFAASGVPTGMIFVPSINGVSHSKEERSDFQSVTQAVKVLEKTLKTLAEV</sequence>
<dbReference type="EMBL" id="WNBM01000004">
    <property type="protein sequence ID" value="MTT76024.1"/>
    <property type="molecule type" value="Genomic_DNA"/>
</dbReference>
<name>A0A7X3BVQ8_9FIRM</name>
<feature type="binding site" evidence="3">
    <location>
        <position position="80"/>
    </location>
    <ligand>
        <name>Zn(2+)</name>
        <dbReference type="ChEBI" id="CHEBI:29105"/>
        <label>1</label>
    </ligand>
</feature>
<dbReference type="Gene3D" id="3.30.70.360">
    <property type="match status" value="1"/>
</dbReference>
<evidence type="ECO:0000256" key="3">
    <source>
        <dbReference type="PIRSR" id="PIRSR001235-1"/>
    </source>
</evidence>
<dbReference type="AlphaFoldDB" id="A0A7X3BVQ8"/>
<keyword evidence="3" id="KW-0862">Zinc</keyword>
<dbReference type="PANTHER" id="PTHR32494">
    <property type="entry name" value="ALLANTOATE DEIMINASE-RELATED"/>
    <property type="match status" value="1"/>
</dbReference>
<evidence type="ECO:0000313" key="5">
    <source>
        <dbReference type="EMBL" id="MTT76024.1"/>
    </source>
</evidence>
<organism evidence="5 8">
    <name type="scientific">Phascolarctobacterium faecium</name>
    <dbReference type="NCBI Taxonomy" id="33025"/>
    <lineage>
        <taxon>Bacteria</taxon>
        <taxon>Bacillati</taxon>
        <taxon>Bacillota</taxon>
        <taxon>Negativicutes</taxon>
        <taxon>Acidaminococcales</taxon>
        <taxon>Acidaminococcaceae</taxon>
        <taxon>Phascolarctobacterium</taxon>
    </lineage>
</organism>
<keyword evidence="2 5" id="KW-0378">Hydrolase</keyword>
<feature type="binding site" evidence="3">
    <location>
        <position position="383"/>
    </location>
    <ligand>
        <name>Zn(2+)</name>
        <dbReference type="ChEBI" id="CHEBI:29105"/>
        <label>2</label>
    </ligand>
</feature>
<feature type="binding site" evidence="3">
    <location>
        <position position="191"/>
    </location>
    <ligand>
        <name>Zn(2+)</name>
        <dbReference type="ChEBI" id="CHEBI:29105"/>
        <label>1</label>
    </ligand>
</feature>
<dbReference type="PANTHER" id="PTHR32494:SF5">
    <property type="entry name" value="ALLANTOATE AMIDOHYDROLASE"/>
    <property type="match status" value="1"/>
</dbReference>
<evidence type="ECO:0000256" key="2">
    <source>
        <dbReference type="ARBA" id="ARBA00022801"/>
    </source>
</evidence>
<dbReference type="GO" id="GO:0016813">
    <property type="term" value="F:hydrolase activity, acting on carbon-nitrogen (but not peptide) bonds, in linear amidines"/>
    <property type="evidence" value="ECO:0007669"/>
    <property type="project" value="InterPro"/>
</dbReference>
<evidence type="ECO:0000256" key="1">
    <source>
        <dbReference type="ARBA" id="ARBA00006153"/>
    </source>
</evidence>
<dbReference type="NCBIfam" id="NF006771">
    <property type="entry name" value="PRK09290.1-5"/>
    <property type="match status" value="1"/>
</dbReference>
<feature type="binding site" evidence="4">
    <location>
        <position position="288"/>
    </location>
    <ligand>
        <name>allantoate</name>
        <dbReference type="ChEBI" id="CHEBI:17536"/>
    </ligand>
</feature>
<dbReference type="Pfam" id="PF01546">
    <property type="entry name" value="Peptidase_M20"/>
    <property type="match status" value="1"/>
</dbReference>
<protein>
    <submittedName>
        <fullName evidence="5">Hydantoinase/carbamoylase family amidase</fullName>
        <ecNumber evidence="5">3.5.-.-</ecNumber>
    </submittedName>
</protein>
<feature type="binding site" evidence="4">
    <location>
        <position position="275"/>
    </location>
    <ligand>
        <name>allantoate</name>
        <dbReference type="ChEBI" id="CHEBI:17536"/>
    </ligand>
</feature>
<dbReference type="Gene3D" id="3.40.630.10">
    <property type="entry name" value="Zn peptidases"/>
    <property type="match status" value="1"/>
</dbReference>
<gene>
    <name evidence="5" type="ORF">GMD11_07095</name>
    <name evidence="6" type="ORF">GMD18_06745</name>
</gene>
<dbReference type="Proteomes" id="UP000484547">
    <property type="component" value="Unassembled WGS sequence"/>
</dbReference>
<reference evidence="7 8" key="1">
    <citation type="journal article" date="2019" name="Nat. Med.">
        <title>A library of human gut bacterial isolates paired with longitudinal multiomics data enables mechanistic microbiome research.</title>
        <authorList>
            <person name="Poyet M."/>
            <person name="Groussin M."/>
            <person name="Gibbons S.M."/>
            <person name="Avila-Pacheco J."/>
            <person name="Jiang X."/>
            <person name="Kearney S.M."/>
            <person name="Perrotta A.R."/>
            <person name="Berdy B."/>
            <person name="Zhao S."/>
            <person name="Lieberman T.D."/>
            <person name="Swanson P.K."/>
            <person name="Smith M."/>
            <person name="Roesemann S."/>
            <person name="Alexander J.E."/>
            <person name="Rich S.A."/>
            <person name="Livny J."/>
            <person name="Vlamakis H."/>
            <person name="Clish C."/>
            <person name="Bullock K."/>
            <person name="Deik A."/>
            <person name="Scott J."/>
            <person name="Pierce K.A."/>
            <person name="Xavier R.J."/>
            <person name="Alm E.J."/>
        </authorList>
    </citation>
    <scope>NUCLEOTIDE SEQUENCE [LARGE SCALE GENOMIC DNA]</scope>
    <source>
        <strain evidence="5 8">BIOML-A13</strain>
        <strain evidence="6 7">BIOML-A3</strain>
    </source>
</reference>
<feature type="binding site" evidence="3">
    <location>
        <position position="91"/>
    </location>
    <ligand>
        <name>Zn(2+)</name>
        <dbReference type="ChEBI" id="CHEBI:29105"/>
        <label>1</label>
    </ligand>
</feature>
<dbReference type="PIRSF" id="PIRSF001235">
    <property type="entry name" value="Amidase_carbamoylase"/>
    <property type="match status" value="1"/>
</dbReference>
<dbReference type="InterPro" id="IPR010158">
    <property type="entry name" value="Amidase_Cbmase"/>
</dbReference>
<dbReference type="CDD" id="cd03884">
    <property type="entry name" value="M20_bAS"/>
    <property type="match status" value="1"/>
</dbReference>
<keyword evidence="3" id="KW-0479">Metal-binding</keyword>
<dbReference type="EMBL" id="WNBW01000004">
    <property type="protein sequence ID" value="MTU04087.1"/>
    <property type="molecule type" value="Genomic_DNA"/>
</dbReference>
<comment type="similarity">
    <text evidence="1">Belongs to the peptidase M20 family.</text>
</comment>
<dbReference type="RefSeq" id="WP_155164022.1">
    <property type="nucleotide sequence ID" value="NZ_WNBG01000004.1"/>
</dbReference>
<dbReference type="OrthoDB" id="9808195at2"/>
<evidence type="ECO:0000313" key="7">
    <source>
        <dbReference type="Proteomes" id="UP000443070"/>
    </source>
</evidence>